<gene>
    <name evidence="1" type="ORF">DP939_39520</name>
</gene>
<evidence type="ECO:0000313" key="1">
    <source>
        <dbReference type="EMBL" id="RBQ14696.1"/>
    </source>
</evidence>
<organism evidence="1 2">
    <name type="scientific">Spongiactinospora rosea</name>
    <dbReference type="NCBI Taxonomy" id="2248750"/>
    <lineage>
        <taxon>Bacteria</taxon>
        <taxon>Bacillati</taxon>
        <taxon>Actinomycetota</taxon>
        <taxon>Actinomycetes</taxon>
        <taxon>Streptosporangiales</taxon>
        <taxon>Streptosporangiaceae</taxon>
        <taxon>Spongiactinospora</taxon>
    </lineage>
</organism>
<sequence length="89" mass="10107">MLMARRGKKRGLGLEAEYWRLLESGVGTVEACKRLGISRNRLAVSVDTLAPEPLSLRPMAHLGSRRLVDRVRHRYHNRRAPFDLGRTTG</sequence>
<name>A0A366LL91_9ACTN</name>
<reference evidence="1 2" key="1">
    <citation type="submission" date="2018-06" db="EMBL/GenBank/DDBJ databases">
        <title>Sphaerisporangium craniellae sp. nov., isolated from a marine sponge in the South China Sea.</title>
        <authorList>
            <person name="Li L."/>
        </authorList>
    </citation>
    <scope>NUCLEOTIDE SEQUENCE [LARGE SCALE GENOMIC DNA]</scope>
    <source>
        <strain evidence="1 2">LHW63015</strain>
    </source>
</reference>
<protein>
    <submittedName>
        <fullName evidence="1">Uncharacterized protein</fullName>
    </submittedName>
</protein>
<proteinExistence type="predicted"/>
<evidence type="ECO:0000313" key="2">
    <source>
        <dbReference type="Proteomes" id="UP000253303"/>
    </source>
</evidence>
<dbReference type="EMBL" id="QMEY01000030">
    <property type="protein sequence ID" value="RBQ14696.1"/>
    <property type="molecule type" value="Genomic_DNA"/>
</dbReference>
<comment type="caution">
    <text evidence="1">The sequence shown here is derived from an EMBL/GenBank/DDBJ whole genome shotgun (WGS) entry which is preliminary data.</text>
</comment>
<accession>A0A366LL91</accession>
<dbReference type="Proteomes" id="UP000253303">
    <property type="component" value="Unassembled WGS sequence"/>
</dbReference>
<keyword evidence="2" id="KW-1185">Reference proteome</keyword>
<dbReference type="AlphaFoldDB" id="A0A366LL91"/>